<dbReference type="PANTHER" id="PTHR12151:SF25">
    <property type="entry name" value="LINALOOL DEHYDRATASE_ISOMERASE DOMAIN-CONTAINING PROTEIN"/>
    <property type="match status" value="1"/>
</dbReference>
<evidence type="ECO:0000256" key="4">
    <source>
        <dbReference type="PIRSR" id="PIRSR603782-2"/>
    </source>
</evidence>
<sequence length="199" mass="22111">MHKENFAYPWWLAILLVIWLAGCLNRTEVPQFRGTDIGGAAFARDFHLADQNGRMRSLGDFRGKVVLLTFGYTHCPDVCPTTLANLAAAVASLGEKGKQVQVLFVTLDPARDKPALLAQYMPFFNRDFLALYGDERETSAAAAEFHVYYQKQDLGSAAGYALDHSAGIFAFDPAGRLRLHIAYDSNVDDIVHDVRLLMN</sequence>
<feature type="binding site" evidence="3">
    <location>
        <position position="79"/>
    </location>
    <ligand>
        <name>Cu cation</name>
        <dbReference type="ChEBI" id="CHEBI:23378"/>
    </ligand>
</feature>
<evidence type="ECO:0000256" key="2">
    <source>
        <dbReference type="ARBA" id="ARBA00023008"/>
    </source>
</evidence>
<dbReference type="PANTHER" id="PTHR12151">
    <property type="entry name" value="ELECTRON TRANSPORT PROTIN SCO1/SENC FAMILY MEMBER"/>
    <property type="match status" value="1"/>
</dbReference>
<feature type="binding site" evidence="3">
    <location>
        <position position="164"/>
    </location>
    <ligand>
        <name>Cu cation</name>
        <dbReference type="ChEBI" id="CHEBI:23378"/>
    </ligand>
</feature>
<name>A0A6F8VCN8_9PROT</name>
<dbReference type="SUPFAM" id="SSF52833">
    <property type="entry name" value="Thioredoxin-like"/>
    <property type="match status" value="1"/>
</dbReference>
<feature type="domain" description="Thioredoxin" evidence="6">
    <location>
        <begin position="23"/>
        <end position="199"/>
    </location>
</feature>
<feature type="transmembrane region" description="Helical" evidence="5">
    <location>
        <begin position="6"/>
        <end position="24"/>
    </location>
</feature>
<feature type="binding site" evidence="3">
    <location>
        <position position="75"/>
    </location>
    <ligand>
        <name>Cu cation</name>
        <dbReference type="ChEBI" id="CHEBI:23378"/>
    </ligand>
</feature>
<feature type="disulfide bond" description="Redox-active" evidence="4">
    <location>
        <begin position="75"/>
        <end position="79"/>
    </location>
</feature>
<dbReference type="PROSITE" id="PS51352">
    <property type="entry name" value="THIOREDOXIN_2"/>
    <property type="match status" value="1"/>
</dbReference>
<gene>
    <name evidence="7" type="ORF">SKTS_23740</name>
</gene>
<reference evidence="8" key="1">
    <citation type="submission" date="2020-03" db="EMBL/GenBank/DDBJ databases">
        <title>Complete genome sequence of sulfur-oxidizing bacterium skT11.</title>
        <authorList>
            <person name="Kanda M."/>
            <person name="Kojima H."/>
            <person name="Fukui M."/>
        </authorList>
    </citation>
    <scope>NUCLEOTIDE SEQUENCE [LARGE SCALE GENOMIC DNA]</scope>
    <source>
        <strain evidence="8">skT11</strain>
    </source>
</reference>
<evidence type="ECO:0000256" key="5">
    <source>
        <dbReference type="SAM" id="Phobius"/>
    </source>
</evidence>
<keyword evidence="3" id="KW-0479">Metal-binding</keyword>
<keyword evidence="5" id="KW-0812">Transmembrane</keyword>
<proteinExistence type="inferred from homology"/>
<dbReference type="InterPro" id="IPR036249">
    <property type="entry name" value="Thioredoxin-like_sf"/>
</dbReference>
<evidence type="ECO:0000256" key="1">
    <source>
        <dbReference type="ARBA" id="ARBA00010996"/>
    </source>
</evidence>
<protein>
    <submittedName>
        <fullName evidence="7">Photosynthetic protein synthase I</fullName>
    </submittedName>
</protein>
<dbReference type="RefSeq" id="WP_173065192.1">
    <property type="nucleotide sequence ID" value="NZ_AP022853.1"/>
</dbReference>
<dbReference type="AlphaFoldDB" id="A0A6F8VCN8"/>
<keyword evidence="5" id="KW-0472">Membrane</keyword>
<dbReference type="PROSITE" id="PS51257">
    <property type="entry name" value="PROKAR_LIPOPROTEIN"/>
    <property type="match status" value="1"/>
</dbReference>
<dbReference type="Proteomes" id="UP000502260">
    <property type="component" value="Chromosome"/>
</dbReference>
<comment type="similarity">
    <text evidence="1">Belongs to the SCO1/2 family.</text>
</comment>
<evidence type="ECO:0000313" key="7">
    <source>
        <dbReference type="EMBL" id="BCB27488.1"/>
    </source>
</evidence>
<dbReference type="InterPro" id="IPR013766">
    <property type="entry name" value="Thioredoxin_domain"/>
</dbReference>
<organism evidence="7 8">
    <name type="scientific">Sulfurimicrobium lacus</name>
    <dbReference type="NCBI Taxonomy" id="2715678"/>
    <lineage>
        <taxon>Bacteria</taxon>
        <taxon>Pseudomonadati</taxon>
        <taxon>Pseudomonadota</taxon>
        <taxon>Betaproteobacteria</taxon>
        <taxon>Nitrosomonadales</taxon>
        <taxon>Sulfuricellaceae</taxon>
        <taxon>Sulfurimicrobium</taxon>
    </lineage>
</organism>
<dbReference type="CDD" id="cd02968">
    <property type="entry name" value="SCO"/>
    <property type="match status" value="1"/>
</dbReference>
<keyword evidence="4" id="KW-1015">Disulfide bond</keyword>
<evidence type="ECO:0000259" key="6">
    <source>
        <dbReference type="PROSITE" id="PS51352"/>
    </source>
</evidence>
<keyword evidence="5" id="KW-1133">Transmembrane helix</keyword>
<keyword evidence="2 3" id="KW-0186">Copper</keyword>
<dbReference type="KEGG" id="slac:SKTS_23740"/>
<dbReference type="EMBL" id="AP022853">
    <property type="protein sequence ID" value="BCB27488.1"/>
    <property type="molecule type" value="Genomic_DNA"/>
</dbReference>
<keyword evidence="8" id="KW-1185">Reference proteome</keyword>
<evidence type="ECO:0000256" key="3">
    <source>
        <dbReference type="PIRSR" id="PIRSR603782-1"/>
    </source>
</evidence>
<dbReference type="GO" id="GO:0046872">
    <property type="term" value="F:metal ion binding"/>
    <property type="evidence" value="ECO:0007669"/>
    <property type="project" value="UniProtKB-KW"/>
</dbReference>
<dbReference type="Pfam" id="PF02630">
    <property type="entry name" value="SCO1-SenC"/>
    <property type="match status" value="1"/>
</dbReference>
<accession>A0A6F8VCN8</accession>
<evidence type="ECO:0000313" key="8">
    <source>
        <dbReference type="Proteomes" id="UP000502260"/>
    </source>
</evidence>
<dbReference type="InterPro" id="IPR003782">
    <property type="entry name" value="SCO1/SenC"/>
</dbReference>
<dbReference type="Gene3D" id="3.40.30.10">
    <property type="entry name" value="Glutaredoxin"/>
    <property type="match status" value="1"/>
</dbReference>